<evidence type="ECO:0000313" key="2">
    <source>
        <dbReference type="Proteomes" id="UP001595699"/>
    </source>
</evidence>
<gene>
    <name evidence="1" type="ORF">ACFOUW_30680</name>
</gene>
<name>A0ABV7YIP9_9ACTN</name>
<keyword evidence="2" id="KW-1185">Reference proteome</keyword>
<accession>A0ABV7YIP9</accession>
<reference evidence="2" key="1">
    <citation type="journal article" date="2019" name="Int. J. Syst. Evol. Microbiol.">
        <title>The Global Catalogue of Microorganisms (GCM) 10K type strain sequencing project: providing services to taxonomists for standard genome sequencing and annotation.</title>
        <authorList>
            <consortium name="The Broad Institute Genomics Platform"/>
            <consortium name="The Broad Institute Genome Sequencing Center for Infectious Disease"/>
            <person name="Wu L."/>
            <person name="Ma J."/>
        </authorList>
    </citation>
    <scope>NUCLEOTIDE SEQUENCE [LARGE SCALE GENOMIC DNA]</scope>
    <source>
        <strain evidence="2">CGMCC 4.7241</strain>
    </source>
</reference>
<evidence type="ECO:0000313" key="1">
    <source>
        <dbReference type="EMBL" id="MFC3765236.1"/>
    </source>
</evidence>
<organism evidence="1 2">
    <name type="scientific">Tenggerimyces flavus</name>
    <dbReference type="NCBI Taxonomy" id="1708749"/>
    <lineage>
        <taxon>Bacteria</taxon>
        <taxon>Bacillati</taxon>
        <taxon>Actinomycetota</taxon>
        <taxon>Actinomycetes</taxon>
        <taxon>Propionibacteriales</taxon>
        <taxon>Nocardioidaceae</taxon>
        <taxon>Tenggerimyces</taxon>
    </lineage>
</organism>
<protein>
    <submittedName>
        <fullName evidence="1">Nucleotidyltransferase domain-containing protein</fullName>
    </submittedName>
</protein>
<proteinExistence type="predicted"/>
<dbReference type="InterPro" id="IPR043519">
    <property type="entry name" value="NT_sf"/>
</dbReference>
<dbReference type="EMBL" id="JBHRZH010000036">
    <property type="protein sequence ID" value="MFC3765236.1"/>
    <property type="molecule type" value="Genomic_DNA"/>
</dbReference>
<dbReference type="RefSeq" id="WP_205119071.1">
    <property type="nucleotide sequence ID" value="NZ_JAFBCM010000001.1"/>
</dbReference>
<comment type="caution">
    <text evidence="1">The sequence shown here is derived from an EMBL/GenBank/DDBJ whole genome shotgun (WGS) entry which is preliminary data.</text>
</comment>
<sequence>MDPRLSGWRERAASRSREAIEALAAVPGVTGLVLGGSFGRGLHWPLSDLDVMAICSGRPVPEVAQDVDRCAYQLSEMWGSSGIYTAVDAGRLTYGEDEIRQLDGTLDRLADPRWLHGMDKIYDGVAAHDPHGAAQAFLDWSARYRFEPAVVERRIATWFGLADTALARAQTLDPTGAWIALRQVGGALAEVATERWGERTGSFGRAWSLFEDRAERLGGTALADRILTAARARAADVDTATVPEWLADRIALSYEARQLVGENVTEAQSARDNVLAYASLYRGRFPQAQQAWMRSDTDPTEAARELGDLVEELR</sequence>
<dbReference type="Proteomes" id="UP001595699">
    <property type="component" value="Unassembled WGS sequence"/>
</dbReference>
<dbReference type="SUPFAM" id="SSF81301">
    <property type="entry name" value="Nucleotidyltransferase"/>
    <property type="match status" value="1"/>
</dbReference>